<dbReference type="AlphaFoldDB" id="A0AAN5SFD2"/>
<dbReference type="Proteomes" id="UP000855421">
    <property type="component" value="Unassembled WGS sequence"/>
</dbReference>
<gene>
    <name evidence="3" type="ORF">I9063_002294</name>
    <name evidence="4" type="ORF">JJB78_11820</name>
</gene>
<protein>
    <submittedName>
        <fullName evidence="3 4">Glycosyltransferase</fullName>
    </submittedName>
</protein>
<sequence length="459" mass="53891">MKILHYSLGLPPFRTGGMTRYCLDLMSEQIKKGYDVSFIYPGVLRNKKKTVKVKSHGRIKVNNFYINKCYEIINPLPIPLLDGIKDIKLFQISKDINIFNDFFSKNNYDVLHIHTFMGMPYELLEAAKRVGVRLIYTSHDYFSVCPRGNLFNNGKICIDDNECHDCILCNKNALSYEKMYLLQSNFYRILKDKKFIRDLRKKHNNQLYNEKLEFNNNKSSISNYDEKLSIDYKLMRKKNMDWLNKFDIVHFNSKNTLEIYKRYGKTEDNSKIISISNESILDQRKKRNKIKIKSVLSFGYLGPITTHKGYQLLKHCCDLLWDKGIKNFEVHIFSHTEDNRPYFKKHSPYTHEELENVMKNFDILVVPSLCNETFGFTTLEALSFGVPVIVTENVGAKDLVFNDKNGRIVNANINDLFNVMKELIISPNKVHLYQKWILEKGNVKTMSQHSEEILDLYKL</sequence>
<dbReference type="PANTHER" id="PTHR45947">
    <property type="entry name" value="SULFOQUINOVOSYL TRANSFERASE SQD2"/>
    <property type="match status" value="1"/>
</dbReference>
<dbReference type="PANTHER" id="PTHR45947:SF3">
    <property type="entry name" value="SULFOQUINOVOSYL TRANSFERASE SQD2"/>
    <property type="match status" value="1"/>
</dbReference>
<comment type="caution">
    <text evidence="3">The sequence shown here is derived from an EMBL/GenBank/DDBJ whole genome shotgun (WGS) entry which is preliminary data.</text>
</comment>
<dbReference type="EMBL" id="DACTBT010000016">
    <property type="protein sequence ID" value="HAT4298910.1"/>
    <property type="molecule type" value="Genomic_DNA"/>
</dbReference>
<dbReference type="RefSeq" id="WP_110003157.1">
    <property type="nucleotide sequence ID" value="NZ_CATNZI010000002.1"/>
</dbReference>
<dbReference type="EMBL" id="JAENRE010000005">
    <property type="protein sequence ID" value="MBO3417196.1"/>
    <property type="molecule type" value="Genomic_DNA"/>
</dbReference>
<accession>A0AAN5SFD2</accession>
<dbReference type="SUPFAM" id="SSF53756">
    <property type="entry name" value="UDP-Glycosyltransferase/glycogen phosphorylase"/>
    <property type="match status" value="1"/>
</dbReference>
<organism evidence="3 6">
    <name type="scientific">Clostridium perfringens</name>
    <dbReference type="NCBI Taxonomy" id="1502"/>
    <lineage>
        <taxon>Bacteria</taxon>
        <taxon>Bacillati</taxon>
        <taxon>Bacillota</taxon>
        <taxon>Clostridia</taxon>
        <taxon>Eubacteriales</taxon>
        <taxon>Clostridiaceae</taxon>
        <taxon>Clostridium</taxon>
    </lineage>
</organism>
<dbReference type="GO" id="GO:0016757">
    <property type="term" value="F:glycosyltransferase activity"/>
    <property type="evidence" value="ECO:0007669"/>
    <property type="project" value="InterPro"/>
</dbReference>
<name>A0AAN5SFD2_CLOPF</name>
<dbReference type="Pfam" id="PF00534">
    <property type="entry name" value="Glycos_transf_1"/>
    <property type="match status" value="1"/>
</dbReference>
<evidence type="ECO:0000313" key="5">
    <source>
        <dbReference type="Proteomes" id="UP000668358"/>
    </source>
</evidence>
<dbReference type="InterPro" id="IPR050194">
    <property type="entry name" value="Glycosyltransferase_grp1"/>
</dbReference>
<evidence type="ECO:0000313" key="4">
    <source>
        <dbReference type="EMBL" id="MBO3417196.1"/>
    </source>
</evidence>
<reference evidence="3" key="2">
    <citation type="submission" date="2020-07" db="EMBL/GenBank/DDBJ databases">
        <authorList>
            <consortium name="NCBI Pathogen Detection Project"/>
        </authorList>
    </citation>
    <scope>NUCLEOTIDE SEQUENCE</scope>
    <source>
        <strain evidence="3">C25</strain>
    </source>
</reference>
<evidence type="ECO:0000313" key="3">
    <source>
        <dbReference type="EMBL" id="HAT4298910.1"/>
    </source>
</evidence>
<reference evidence="4 5" key="3">
    <citation type="submission" date="2020-12" db="EMBL/GenBank/DDBJ databases">
        <title>Comparative genomics of Clostridium perfringens reveals patterns of host-associated phylogenetic clades and virulence factors.</title>
        <authorList>
            <person name="Smith A.H."/>
            <person name="Geier R."/>
        </authorList>
    </citation>
    <scope>NUCLEOTIDE SEQUENCE [LARGE SCALE GENOMIC DNA]</scope>
    <source>
        <strain evidence="4 5">CHD15829P</strain>
    </source>
</reference>
<dbReference type="Gene3D" id="3.40.50.2000">
    <property type="entry name" value="Glycogen Phosphorylase B"/>
    <property type="match status" value="2"/>
</dbReference>
<evidence type="ECO:0000313" key="6">
    <source>
        <dbReference type="Proteomes" id="UP000855421"/>
    </source>
</evidence>
<dbReference type="InterPro" id="IPR001296">
    <property type="entry name" value="Glyco_trans_1"/>
</dbReference>
<reference evidence="3" key="1">
    <citation type="journal article" date="2018" name="Genome Biol.">
        <title>SKESA: strategic k-mer extension for scrupulous assemblies.</title>
        <authorList>
            <person name="Souvorov A."/>
            <person name="Agarwala R."/>
            <person name="Lipman D.J."/>
        </authorList>
    </citation>
    <scope>NUCLEOTIDE SEQUENCE</scope>
    <source>
        <strain evidence="3">C25</strain>
    </source>
</reference>
<proteinExistence type="predicted"/>
<evidence type="ECO:0000259" key="2">
    <source>
        <dbReference type="Pfam" id="PF13439"/>
    </source>
</evidence>
<feature type="domain" description="Glycosyl transferase family 1" evidence="1">
    <location>
        <begin position="349"/>
        <end position="429"/>
    </location>
</feature>
<feature type="domain" description="Glycosyltransferase subfamily 4-like N-terminal" evidence="2">
    <location>
        <begin position="16"/>
        <end position="142"/>
    </location>
</feature>
<dbReference type="Pfam" id="PF13439">
    <property type="entry name" value="Glyco_transf_4"/>
    <property type="match status" value="1"/>
</dbReference>
<evidence type="ECO:0000259" key="1">
    <source>
        <dbReference type="Pfam" id="PF00534"/>
    </source>
</evidence>
<dbReference type="InterPro" id="IPR028098">
    <property type="entry name" value="Glyco_trans_4-like_N"/>
</dbReference>
<dbReference type="Proteomes" id="UP000668358">
    <property type="component" value="Unassembled WGS sequence"/>
</dbReference>